<protein>
    <submittedName>
        <fullName evidence="1">Uncharacterized protein</fullName>
    </submittedName>
</protein>
<comment type="caution">
    <text evidence="1">The sequence shown here is derived from an EMBL/GenBank/DDBJ whole genome shotgun (WGS) entry which is preliminary data.</text>
</comment>
<dbReference type="EMBL" id="CM040991">
    <property type="protein sequence ID" value="MCJ8742784.1"/>
    <property type="molecule type" value="Genomic_DNA"/>
</dbReference>
<name>A0ACC5Z4J5_9TELE</name>
<gene>
    <name evidence="1" type="ORF">PDJAM_G00086280</name>
</gene>
<keyword evidence="2" id="KW-1185">Reference proteome</keyword>
<feature type="non-terminal residue" evidence="1">
    <location>
        <position position="205"/>
    </location>
</feature>
<sequence length="205" mass="21536">GLQTQSLYQPSSTTLVLAGESASTPQAQSSGASTLYQGLTSGSYLTSQNQRMLSSSQTAVNTEQRSGFQSHSSQPSPATQVVEGQSASSFQAQGSYGAESSRPAKWYNVLWGQNIPSSSQVSGFQTQSLYQPSSTAQVSTGHSASMSQAQSSGASTLYQDPTSGRNLTSQGQTIPFSSQSVVTTNRFSGFQNQTFQPNTTTQALV</sequence>
<reference evidence="1" key="1">
    <citation type="submission" date="2020-02" db="EMBL/GenBank/DDBJ databases">
        <title>Genome sequencing of the panga catfish, Pangasius djambal.</title>
        <authorList>
            <person name="Wen M."/>
            <person name="Zahm M."/>
            <person name="Roques C."/>
            <person name="Cabau C."/>
            <person name="Klopp C."/>
            <person name="Donnadieu C."/>
            <person name="Jouanno E."/>
            <person name="Avarre J.-C."/>
            <person name="Campet M."/>
            <person name="Ha T."/>
            <person name="Dugue R."/>
            <person name="Lampietro C."/>
            <person name="Louis A."/>
            <person name="Herpin A."/>
            <person name="Echchiki A."/>
            <person name="Berthelot C."/>
            <person name="Parey E."/>
            <person name="Roest-Crollius H."/>
            <person name="Braasch I."/>
            <person name="Postlethwait J.H."/>
            <person name="Bobe J."/>
            <person name="Montfort J."/>
            <person name="Bouchez O."/>
            <person name="Begum T."/>
            <person name="Schartl M."/>
            <person name="Gustiano R."/>
            <person name="Guiguen Y."/>
        </authorList>
    </citation>
    <scope>NUCLEOTIDE SEQUENCE</scope>
    <source>
        <strain evidence="1">Pdj_M5554</strain>
    </source>
</reference>
<accession>A0ACC5Z4J5</accession>
<organism evidence="1 2">
    <name type="scientific">Pangasius djambal</name>
    <dbReference type="NCBI Taxonomy" id="1691987"/>
    <lineage>
        <taxon>Eukaryota</taxon>
        <taxon>Metazoa</taxon>
        <taxon>Chordata</taxon>
        <taxon>Craniata</taxon>
        <taxon>Vertebrata</taxon>
        <taxon>Euteleostomi</taxon>
        <taxon>Actinopterygii</taxon>
        <taxon>Neopterygii</taxon>
        <taxon>Teleostei</taxon>
        <taxon>Ostariophysi</taxon>
        <taxon>Siluriformes</taxon>
        <taxon>Pangasiidae</taxon>
        <taxon>Pangasius</taxon>
    </lineage>
</organism>
<evidence type="ECO:0000313" key="1">
    <source>
        <dbReference type="EMBL" id="MCJ8742784.1"/>
    </source>
</evidence>
<evidence type="ECO:0000313" key="2">
    <source>
        <dbReference type="Proteomes" id="UP000830395"/>
    </source>
</evidence>
<feature type="non-terminal residue" evidence="1">
    <location>
        <position position="1"/>
    </location>
</feature>
<proteinExistence type="predicted"/>
<dbReference type="Proteomes" id="UP000830395">
    <property type="component" value="Chromosome 17"/>
</dbReference>